<evidence type="ECO:0000313" key="7">
    <source>
        <dbReference type="Proteomes" id="UP001166191"/>
    </source>
</evidence>
<evidence type="ECO:0000256" key="2">
    <source>
        <dbReference type="ARBA" id="ARBA00022729"/>
    </source>
</evidence>
<proteinExistence type="predicted"/>
<protein>
    <submittedName>
        <fullName evidence="6">Outer membrane beta-barrel protein</fullName>
    </submittedName>
</protein>
<dbReference type="PANTHER" id="PTHR34001">
    <property type="entry name" value="BLL7405 PROTEIN"/>
    <property type="match status" value="1"/>
</dbReference>
<sequence>MNRKSILSISTVGAFVTAAGSALAGGFVAPVETPAVVAPVAPVVSDWSGAYVGGSIGYAFGGDDEVGFDYYEDGEMIGRDTNIGDLEISGVNAAVHVGYRWQRNNWVFGPELWIEGGAIDDEFSVSETDDDDDTFSATVESEQNYAIGLQMKTGYIVRPGTLVYGTAGIVRGDFDYTVTGAIGAFSETISEGYTATGYSLGVGVERQLNERLSMFAEWQYRNFGKEDVTFGDLAVDGGVTRATPENHNLKLGLNFRF</sequence>
<feature type="domain" description="Outer membrane protein beta-barrel" evidence="5">
    <location>
        <begin position="41"/>
        <end position="257"/>
    </location>
</feature>
<dbReference type="InterPro" id="IPR027385">
    <property type="entry name" value="Beta-barrel_OMP"/>
</dbReference>
<comment type="subcellular location">
    <subcellularLocation>
        <location evidence="1">Membrane</location>
    </subcellularLocation>
</comment>
<keyword evidence="3" id="KW-0472">Membrane</keyword>
<dbReference type="EMBL" id="JAHKNG010000021">
    <property type="protein sequence ID" value="MBU3030914.1"/>
    <property type="molecule type" value="Genomic_DNA"/>
</dbReference>
<evidence type="ECO:0000313" key="6">
    <source>
        <dbReference type="EMBL" id="MBU3030914.1"/>
    </source>
</evidence>
<name>A0ABS6AJZ9_9RHOB</name>
<evidence type="ECO:0000256" key="3">
    <source>
        <dbReference type="ARBA" id="ARBA00023136"/>
    </source>
</evidence>
<evidence type="ECO:0000256" key="4">
    <source>
        <dbReference type="SAM" id="SignalP"/>
    </source>
</evidence>
<accession>A0ABS6AJZ9</accession>
<keyword evidence="2 4" id="KW-0732">Signal</keyword>
<comment type="caution">
    <text evidence="6">The sequence shown here is derived from an EMBL/GenBank/DDBJ whole genome shotgun (WGS) entry which is preliminary data.</text>
</comment>
<evidence type="ECO:0000256" key="1">
    <source>
        <dbReference type="ARBA" id="ARBA00004370"/>
    </source>
</evidence>
<dbReference type="RefSeq" id="WP_216033590.1">
    <property type="nucleotide sequence ID" value="NZ_JAHKNG010000021.1"/>
</dbReference>
<organism evidence="6 7">
    <name type="scientific">Paracoccus marinaquae</name>
    <dbReference type="NCBI Taxonomy" id="2841926"/>
    <lineage>
        <taxon>Bacteria</taxon>
        <taxon>Pseudomonadati</taxon>
        <taxon>Pseudomonadota</taxon>
        <taxon>Alphaproteobacteria</taxon>
        <taxon>Rhodobacterales</taxon>
        <taxon>Paracoccaceae</taxon>
        <taxon>Paracoccus</taxon>
    </lineage>
</organism>
<feature type="signal peptide" evidence="4">
    <location>
        <begin position="1"/>
        <end position="24"/>
    </location>
</feature>
<keyword evidence="7" id="KW-1185">Reference proteome</keyword>
<reference evidence="6" key="1">
    <citation type="submission" date="2021-06" db="EMBL/GenBank/DDBJ databases">
        <title>Paracoccus bacterium XHP0099 sp. nov., isolated from the surface waters of the Yellow Sea.</title>
        <authorList>
            <person name="Xue H."/>
            <person name="Zhang D."/>
        </authorList>
    </citation>
    <scope>NUCLEOTIDE SEQUENCE</scope>
    <source>
        <strain evidence="6">XHP0099</strain>
    </source>
</reference>
<dbReference type="Proteomes" id="UP001166191">
    <property type="component" value="Unassembled WGS sequence"/>
</dbReference>
<gene>
    <name evidence="6" type="ORF">KNW02_12385</name>
</gene>
<evidence type="ECO:0000259" key="5">
    <source>
        <dbReference type="Pfam" id="PF13505"/>
    </source>
</evidence>
<dbReference type="Pfam" id="PF13505">
    <property type="entry name" value="OMP_b-brl"/>
    <property type="match status" value="1"/>
</dbReference>
<dbReference type="PANTHER" id="PTHR34001:SF3">
    <property type="entry name" value="BLL7405 PROTEIN"/>
    <property type="match status" value="1"/>
</dbReference>
<feature type="chain" id="PRO_5045993285" evidence="4">
    <location>
        <begin position="25"/>
        <end position="257"/>
    </location>
</feature>
<dbReference type="InterPro" id="IPR051692">
    <property type="entry name" value="OMP-like"/>
</dbReference>